<sequence>MFIPAALHKDEHSAYGVTIPDLPGCFSCGDTVEEAVANARSAAYMHIDGMIEDGGFKNLAVSSIADLSQEPDYHGATWVMIEIDPAKISRQQIRFNVSWPQYLLDRVDEYTSANHETRSGFLAKAALLTMNQA</sequence>
<evidence type="ECO:0000313" key="2">
    <source>
        <dbReference type="EMBL" id="SBN24541.1"/>
    </source>
</evidence>
<reference evidence="3" key="1">
    <citation type="submission" date="2016-06" db="EMBL/GenBank/DDBJ databases">
        <authorList>
            <consortium name="Pathogen Informatics"/>
        </authorList>
    </citation>
    <scope>NUCLEOTIDE SEQUENCE</scope>
    <source>
        <strain evidence="2">WHO F</strain>
    </source>
</reference>
<dbReference type="Proteomes" id="UP000307092">
    <property type="component" value="Unassembled WGS sequence"/>
</dbReference>
<dbReference type="AlphaFoldDB" id="A0A1D3G0W4"/>
<reference evidence="4 7" key="2">
    <citation type="submission" date="2016-09" db="EMBL/GenBank/DDBJ databases">
        <authorList>
            <person name="Kumanski S."/>
            <person name="Beatrice B."/>
        </authorList>
    </citation>
    <scope>NUCLEOTIDE SEQUENCE [LARGE SCALE GENOMIC DNA]</scope>
    <source>
        <strain evidence="4">Mankind</strain>
    </source>
</reference>
<reference evidence="6 8" key="4">
    <citation type="submission" date="2019-04" db="EMBL/GenBank/DDBJ databases">
        <title>The CDC panel for molecular diagnostics of ciprofloxacin resistance and its use for research and clinical development.</title>
        <authorList>
            <person name="Liu H."/>
            <person name="Tang K."/>
            <person name="Pham C."/>
            <person name="Schmerer M."/>
        </authorList>
    </citation>
    <scope>NUCLEOTIDE SEQUENCE [LARGE SCALE GENOMIC DNA]</scope>
    <source>
        <strain evidence="6 8">LRRBGS_0742</strain>
    </source>
</reference>
<evidence type="ECO:0000313" key="8">
    <source>
        <dbReference type="Proteomes" id="UP000307092"/>
    </source>
</evidence>
<reference evidence="5" key="3">
    <citation type="submission" date="2018-06" db="EMBL/GenBank/DDBJ databases">
        <authorList>
            <consortium name="Pathogen Informatics"/>
            <person name="Doyle S."/>
        </authorList>
    </citation>
    <scope>NUCLEOTIDE SEQUENCE [LARGE SCALE GENOMIC DNA]</scope>
    <source>
        <strain evidence="5">NCTC11421</strain>
    </source>
</reference>
<dbReference type="EMBL" id="LT591897">
    <property type="protein sequence ID" value="SBQ22572.1"/>
    <property type="molecule type" value="Genomic_DNA"/>
</dbReference>
<evidence type="ECO:0000313" key="3">
    <source>
        <dbReference type="EMBL" id="SBQ22572.1"/>
    </source>
</evidence>
<dbReference type="SMR" id="A0A1D3G0W4"/>
<dbReference type="EMBL" id="UGRI01000001">
    <property type="protein sequence ID" value="SUA19948.1"/>
    <property type="molecule type" value="Genomic_DNA"/>
</dbReference>
<dbReference type="EMBL" id="FMTB01000013">
    <property type="protein sequence ID" value="SCW11772.1"/>
    <property type="molecule type" value="Genomic_DNA"/>
</dbReference>
<proteinExistence type="predicted"/>
<dbReference type="OMA" id="KRINITM"/>
<dbReference type="InterPro" id="IPR035069">
    <property type="entry name" value="TTHA1013/TTHA0281-like"/>
</dbReference>
<feature type="domain" description="HicB-like antitoxin of toxin-antitoxin system" evidence="1">
    <location>
        <begin position="4"/>
        <end position="126"/>
    </location>
</feature>
<dbReference type="Proteomes" id="UP000239837">
    <property type="component" value="Chromosome"/>
</dbReference>
<dbReference type="EMBL" id="SUQX01000039">
    <property type="protein sequence ID" value="TJX04213.1"/>
    <property type="molecule type" value="Genomic_DNA"/>
</dbReference>
<evidence type="ECO:0000259" key="1">
    <source>
        <dbReference type="Pfam" id="PF15919"/>
    </source>
</evidence>
<protein>
    <submittedName>
        <fullName evidence="5">Phage associated protein</fullName>
    </submittedName>
    <submittedName>
        <fullName evidence="6">Type II toxin-antitoxin system HicB family antitoxin</fullName>
    </submittedName>
</protein>
<name>A0A1D3G0W4_NEIGO</name>
<organism evidence="5">
    <name type="scientific">Neisseria gonorrhoeae</name>
    <dbReference type="NCBI Taxonomy" id="485"/>
    <lineage>
        <taxon>Bacteria</taxon>
        <taxon>Pseudomonadati</taxon>
        <taxon>Pseudomonadota</taxon>
        <taxon>Betaproteobacteria</taxon>
        <taxon>Neisseriales</taxon>
        <taxon>Neisseriaceae</taxon>
        <taxon>Neisseria</taxon>
    </lineage>
</organism>
<dbReference type="EMBL" id="FLKW01000055">
    <property type="protein sequence ID" value="SBN24541.1"/>
    <property type="molecule type" value="Genomic_DNA"/>
</dbReference>
<evidence type="ECO:0000313" key="7">
    <source>
        <dbReference type="Proteomes" id="UP000182484"/>
    </source>
</evidence>
<dbReference type="RefSeq" id="WP_003691454.1">
    <property type="nucleotide sequence ID" value="NZ_AP023067.1"/>
</dbReference>
<dbReference type="InterPro" id="IPR031807">
    <property type="entry name" value="HicB-like"/>
</dbReference>
<evidence type="ECO:0000313" key="4">
    <source>
        <dbReference type="EMBL" id="SCW11772.1"/>
    </source>
</evidence>
<evidence type="ECO:0000313" key="6">
    <source>
        <dbReference type="EMBL" id="TJX04213.1"/>
    </source>
</evidence>
<accession>A0A1D3G0W4</accession>
<gene>
    <name evidence="6" type="ORF">E8M63_11950</name>
    <name evidence="4" type="ORF">ESCNG_200051</name>
    <name evidence="5" type="ORF">NCTC11421_00025</name>
    <name evidence="3" type="ORF">WHOF_01893C</name>
    <name evidence="2" type="ORF">WHOF_02113</name>
</gene>
<dbReference type="Gene3D" id="3.30.160.250">
    <property type="match status" value="1"/>
</dbReference>
<dbReference type="Pfam" id="PF15919">
    <property type="entry name" value="HicB_lk_antitox"/>
    <property type="match status" value="1"/>
</dbReference>
<evidence type="ECO:0000313" key="5">
    <source>
        <dbReference type="EMBL" id="SUA19948.1"/>
    </source>
</evidence>
<dbReference type="Proteomes" id="UP000182484">
    <property type="component" value="Unassembled WGS sequence"/>
</dbReference>
<dbReference type="SUPFAM" id="SSF143100">
    <property type="entry name" value="TTHA1013/TTHA0281-like"/>
    <property type="match status" value="1"/>
</dbReference>